<proteinExistence type="inferred from homology"/>
<gene>
    <name evidence="7" type="ORF">C8E02_2888</name>
</gene>
<dbReference type="GO" id="GO:0006508">
    <property type="term" value="P:proteolysis"/>
    <property type="evidence" value="ECO:0007669"/>
    <property type="project" value="UniProtKB-KW"/>
</dbReference>
<dbReference type="Pfam" id="PF01343">
    <property type="entry name" value="Peptidase_S49"/>
    <property type="match status" value="1"/>
</dbReference>
<keyword evidence="3" id="KW-0378">Hydrolase</keyword>
<evidence type="ECO:0000256" key="5">
    <source>
        <dbReference type="SAM" id="Phobius"/>
    </source>
</evidence>
<sequence length="310" mass="33756">MEQEPKWERQLIEKLAGAALLEQKRTRQWKTFFRLAWLLLIGTLLAMFFWQDEQDSGTLGGKHTAVISLDGAIDSDSNASGRLLEGLEHAYNDRNTKGIIIRANSPGGSPVLSGIANDEIRRLKKLHPTIPLHVVVEEVCASGCYYIAAAADKIHVDKASIIGSIGVVSDGFGFDKAIEKLGIERRLTTAGSNKAMNDPFSPRDPQQQAIHQSLLDEIHQQFIAVVKQGRGSRLKADAEVFSGRVWLGSGSIALGLADDLGSVSSVAREQIKAEELVDFTPSDGLGDFFAKRIGVSFAGGIRALFDTRLF</sequence>
<dbReference type="InterPro" id="IPR047272">
    <property type="entry name" value="S49_SppA_C"/>
</dbReference>
<organism evidence="7 8">
    <name type="scientific">Vogesella indigofera</name>
    <name type="common">Pseudomonas indigofera</name>
    <dbReference type="NCBI Taxonomy" id="45465"/>
    <lineage>
        <taxon>Bacteria</taxon>
        <taxon>Pseudomonadati</taxon>
        <taxon>Pseudomonadota</taxon>
        <taxon>Betaproteobacteria</taxon>
        <taxon>Neisseriales</taxon>
        <taxon>Chromobacteriaceae</taxon>
        <taxon>Vogesella</taxon>
    </lineage>
</organism>
<name>A0A495B3I1_VOGIN</name>
<keyword evidence="5" id="KW-0472">Membrane</keyword>
<dbReference type="EMBL" id="RBID01000017">
    <property type="protein sequence ID" value="RKQ55506.1"/>
    <property type="molecule type" value="Genomic_DNA"/>
</dbReference>
<feature type="domain" description="Peptidase S49" evidence="6">
    <location>
        <begin position="128"/>
        <end position="270"/>
    </location>
</feature>
<dbReference type="InterPro" id="IPR002142">
    <property type="entry name" value="Peptidase_S49"/>
</dbReference>
<dbReference type="GO" id="GO:0008236">
    <property type="term" value="F:serine-type peptidase activity"/>
    <property type="evidence" value="ECO:0007669"/>
    <property type="project" value="UniProtKB-KW"/>
</dbReference>
<dbReference type="Proteomes" id="UP000279384">
    <property type="component" value="Unassembled WGS sequence"/>
</dbReference>
<feature type="transmembrane region" description="Helical" evidence="5">
    <location>
        <begin position="32"/>
        <end position="50"/>
    </location>
</feature>
<dbReference type="PANTHER" id="PTHR42987">
    <property type="entry name" value="PEPTIDASE S49"/>
    <property type="match status" value="1"/>
</dbReference>
<dbReference type="Gene3D" id="6.20.330.10">
    <property type="match status" value="1"/>
</dbReference>
<evidence type="ECO:0000256" key="3">
    <source>
        <dbReference type="ARBA" id="ARBA00022801"/>
    </source>
</evidence>
<keyword evidence="5" id="KW-0812">Transmembrane</keyword>
<evidence type="ECO:0000313" key="7">
    <source>
        <dbReference type="EMBL" id="RKQ55506.1"/>
    </source>
</evidence>
<dbReference type="Gene3D" id="3.90.226.10">
    <property type="entry name" value="2-enoyl-CoA Hydratase, Chain A, domain 1"/>
    <property type="match status" value="1"/>
</dbReference>
<evidence type="ECO:0000259" key="6">
    <source>
        <dbReference type="Pfam" id="PF01343"/>
    </source>
</evidence>
<dbReference type="RefSeq" id="WP_120811721.1">
    <property type="nucleotide sequence ID" value="NZ_JAQQKZ010000008.1"/>
</dbReference>
<protein>
    <submittedName>
        <fullName evidence="7">Protease-4</fullName>
    </submittedName>
</protein>
<comment type="similarity">
    <text evidence="1">Belongs to the peptidase S49 family.</text>
</comment>
<comment type="caution">
    <text evidence="7">The sequence shown here is derived from an EMBL/GenBank/DDBJ whole genome shotgun (WGS) entry which is preliminary data.</text>
</comment>
<evidence type="ECO:0000256" key="1">
    <source>
        <dbReference type="ARBA" id="ARBA00008683"/>
    </source>
</evidence>
<evidence type="ECO:0000313" key="8">
    <source>
        <dbReference type="Proteomes" id="UP000279384"/>
    </source>
</evidence>
<dbReference type="AlphaFoldDB" id="A0A495B3I1"/>
<reference evidence="7 8" key="1">
    <citation type="submission" date="2018-10" db="EMBL/GenBank/DDBJ databases">
        <title>Genomic Encyclopedia of Type Strains, Phase IV (KMG-IV): sequencing the most valuable type-strain genomes for metagenomic binning, comparative biology and taxonomic classification.</title>
        <authorList>
            <person name="Goeker M."/>
        </authorList>
    </citation>
    <scope>NUCLEOTIDE SEQUENCE [LARGE SCALE GENOMIC DNA]</scope>
    <source>
        <strain evidence="7 8">DSM 3303</strain>
    </source>
</reference>
<dbReference type="PANTHER" id="PTHR42987:SF8">
    <property type="entry name" value="PROTEINASE"/>
    <property type="match status" value="1"/>
</dbReference>
<dbReference type="SUPFAM" id="SSF52096">
    <property type="entry name" value="ClpP/crotonase"/>
    <property type="match status" value="1"/>
</dbReference>
<keyword evidence="2 7" id="KW-0645">Protease</keyword>
<keyword evidence="4" id="KW-0720">Serine protease</keyword>
<keyword evidence="5" id="KW-1133">Transmembrane helix</keyword>
<evidence type="ECO:0000256" key="4">
    <source>
        <dbReference type="ARBA" id="ARBA00022825"/>
    </source>
</evidence>
<evidence type="ECO:0000256" key="2">
    <source>
        <dbReference type="ARBA" id="ARBA00022670"/>
    </source>
</evidence>
<dbReference type="InterPro" id="IPR029045">
    <property type="entry name" value="ClpP/crotonase-like_dom_sf"/>
</dbReference>
<dbReference type="CDD" id="cd07023">
    <property type="entry name" value="S49_Sppa_N_C"/>
    <property type="match status" value="1"/>
</dbReference>
<accession>A0A495B3I1</accession>